<evidence type="ECO:0000256" key="3">
    <source>
        <dbReference type="ARBA" id="ARBA00022490"/>
    </source>
</evidence>
<dbReference type="PIRSF" id="PIRSF005198">
    <property type="entry name" value="Antiviral_helicase_SKI2"/>
    <property type="match status" value="1"/>
</dbReference>
<feature type="region of interest" description="Disordered" evidence="9">
    <location>
        <begin position="106"/>
        <end position="125"/>
    </location>
</feature>
<keyword evidence="6" id="KW-0347">Helicase</keyword>
<accession>A0A238FAL7</accession>
<dbReference type="Gene3D" id="1.10.3380.30">
    <property type="match status" value="1"/>
</dbReference>
<dbReference type="OrthoDB" id="64767at2759"/>
<dbReference type="InterPro" id="IPR025696">
    <property type="entry name" value="Beta-barrel_MTR4"/>
</dbReference>
<dbReference type="FunFam" id="1.10.3380.30:FF:000001">
    <property type="entry name" value="Ski2 ATP-dependent RNA helicase"/>
    <property type="match status" value="1"/>
</dbReference>
<evidence type="ECO:0000256" key="9">
    <source>
        <dbReference type="SAM" id="MobiDB-lite"/>
    </source>
</evidence>
<keyword evidence="3" id="KW-0963">Cytoplasm</keyword>
<gene>
    <name evidence="12" type="ORF">BQ2448_3662</name>
</gene>
<feature type="domain" description="Helicase C-terminal" evidence="11">
    <location>
        <begin position="627"/>
        <end position="795"/>
    </location>
</feature>
<dbReference type="PROSITE" id="PS51194">
    <property type="entry name" value="HELICASE_CTER"/>
    <property type="match status" value="1"/>
</dbReference>
<dbReference type="SMART" id="SM01142">
    <property type="entry name" value="DSHCT"/>
    <property type="match status" value="1"/>
</dbReference>
<dbReference type="PROSITE" id="PS51192">
    <property type="entry name" value="HELICASE_ATP_BIND_1"/>
    <property type="match status" value="1"/>
</dbReference>
<feature type="compositionally biased region" description="Gly residues" evidence="9">
    <location>
        <begin position="531"/>
        <end position="558"/>
    </location>
</feature>
<dbReference type="STRING" id="269621.A0A238FAL7"/>
<dbReference type="FunFam" id="3.40.50.300:FF:000354">
    <property type="entry name" value="ATP-dependent RNA helicase SKI2"/>
    <property type="match status" value="1"/>
</dbReference>
<dbReference type="Pfam" id="PF00271">
    <property type="entry name" value="Helicase_C"/>
    <property type="match status" value="1"/>
</dbReference>
<comment type="subcellular location">
    <subcellularLocation>
        <location evidence="1">Cytoplasm</location>
    </subcellularLocation>
</comment>
<dbReference type="CDD" id="cd18795">
    <property type="entry name" value="SF2_C_Ski2"/>
    <property type="match status" value="1"/>
</dbReference>
<feature type="domain" description="Helicase ATP-binding" evidence="10">
    <location>
        <begin position="309"/>
        <end position="467"/>
    </location>
</feature>
<dbReference type="InterPro" id="IPR048392">
    <property type="entry name" value="MTR4-like_stalk"/>
</dbReference>
<dbReference type="GO" id="GO:0003724">
    <property type="term" value="F:RNA helicase activity"/>
    <property type="evidence" value="ECO:0007669"/>
    <property type="project" value="InterPro"/>
</dbReference>
<dbReference type="InterPro" id="IPR014001">
    <property type="entry name" value="Helicase_ATP-bd"/>
</dbReference>
<evidence type="ECO:0000259" key="11">
    <source>
        <dbReference type="PROSITE" id="PS51194"/>
    </source>
</evidence>
<dbReference type="Gene3D" id="3.40.50.300">
    <property type="entry name" value="P-loop containing nucleotide triphosphate hydrolases"/>
    <property type="match status" value="2"/>
</dbReference>
<dbReference type="GO" id="GO:0003723">
    <property type="term" value="F:RNA binding"/>
    <property type="evidence" value="ECO:0007669"/>
    <property type="project" value="UniProtKB-KW"/>
</dbReference>
<sequence>MPRTLAGEDVSALLAELDVAQAPSPDALRQVIINDWLVPSKGGRKELHEPRWRLPTFELRNWNRPVDIHSLLHVEPTRPTTSLTLVTSGLDGHISGYRETTITASTQSRTALNSTSLDRKPTNYSNNGFVRGKSTYYPFRPGGLGEVIGLQEAQDLTEGQTERLEKAFEKGSGGMRTVPPGFTRGLDFGSIDEGEEALIQEEEQVGSYVETVYQPMLDVELASTRESSSRKKGSTAPQLDPAIDKLLHTESTLKVTTKTTSTRRRPVIAKRDWAHVVDVNREITNFRRLVPDMAREYPFELDTFQKEAIYHMELGESVFVAAHTSAGKTVVAEYAIALAVKHMTRTIYTSPIKALSNQKFRDFQRTFEPSQVGILTGDVQINPEASCLIMTTEILRSMLYKGADLIRDVEWVIFDEVHYVNDLERGVVWEEVIIMLPDHVNIILLSATVPNTKEFADWVGRTKKKDIYVISTPKRPVPLEHYLYAGRELHKIVDSNGQFLGAGYKEANESLKRKQEKDREAAGLGPFIATGGRGGAEGGRGGAGANARGGGQNRGGGNVTRAVASRAASNALRISRGGMTGGRNAQGRGDATLWIHLIGLLKKKELLPVVVFTFSKKRCEENAASMPNTDLLNAAEKSEVHIVIEKSLTRLKGSDKMLPQILNMRQLLGRGIGVHHGGLLPIVKEIVELLFARGLVKVLFATETFAMGVNMPAKCVVFANIRKHDGRLFRDLLPGEYTQMSGRAGRRGLDKTGTVIIVAHSDVPETTTLTHMLLGQPTKLQSQFRLTYSMILNLLRVEALRVEEMIKRSFSENASQRLLPEHEKKVVEGENELKALKKLAAGPETEELTRFYDLEARLVELNTAVLEGVLSHPQSSKVLSAGRIVVLTDGHFRDNPAVILKQAPLATLPSGVIDPTKQFFILAFVPPEIRAGHDDLAADAVPPRWPPRPNAATTERELTYELAIVPITSISLVTASTMKVDVDGIAERHRRSLMEAALAQWNALANTPDVLRESDWSKIRGLEFRTALTERDERAKELDFFDTTSAEFEENYRRLHVERVLQDKIATLRMALSEQNLELLPDYEQRIAVLKELQFIDENSTVLIKGRVGCEINSANELVLTELILDNTFATFEPEEVVALLSCFIFQEKTDVEPLLTPKLEEGKATIVEIANRVEAVQSRHRANFADDGQFGNGGLKFGLVEVVYEWSKGMAFSQITALTDVQEGTIVRAITRLDETCREVRDAARIVGNSDLFAKMEQCQLKIRRDIVFCASLYF</sequence>
<dbReference type="InterPro" id="IPR050699">
    <property type="entry name" value="RNA-DNA_Helicase"/>
</dbReference>
<dbReference type="InterPro" id="IPR012961">
    <property type="entry name" value="Ski2/MTR4_C"/>
</dbReference>
<keyword evidence="5" id="KW-0378">Hydrolase</keyword>
<evidence type="ECO:0000256" key="6">
    <source>
        <dbReference type="ARBA" id="ARBA00022806"/>
    </source>
</evidence>
<evidence type="ECO:0000256" key="5">
    <source>
        <dbReference type="ARBA" id="ARBA00022801"/>
    </source>
</evidence>
<dbReference type="GO" id="GO:0070478">
    <property type="term" value="P:nuclear-transcribed mRNA catabolic process, 3'-5' exonucleolytic nonsense-mediated decay"/>
    <property type="evidence" value="ECO:0007669"/>
    <property type="project" value="TreeGrafter"/>
</dbReference>
<protein>
    <submittedName>
        <fullName evidence="12">BQ2448_3662 protein</fullName>
    </submittedName>
</protein>
<evidence type="ECO:0000259" key="10">
    <source>
        <dbReference type="PROSITE" id="PS51192"/>
    </source>
</evidence>
<feature type="region of interest" description="Disordered" evidence="9">
    <location>
        <begin position="510"/>
        <end position="558"/>
    </location>
</feature>
<dbReference type="SUPFAM" id="SSF52540">
    <property type="entry name" value="P-loop containing nucleoside triphosphate hydrolases"/>
    <property type="match status" value="1"/>
</dbReference>
<dbReference type="InterPro" id="IPR001650">
    <property type="entry name" value="Helicase_C-like"/>
</dbReference>
<dbReference type="InterPro" id="IPR011545">
    <property type="entry name" value="DEAD/DEAH_box_helicase_dom"/>
</dbReference>
<dbReference type="Proteomes" id="UP000198372">
    <property type="component" value="Unassembled WGS sequence"/>
</dbReference>
<keyword evidence="7" id="KW-0067">ATP-binding</keyword>
<dbReference type="PANTHER" id="PTHR12131">
    <property type="entry name" value="ATP-DEPENDENT RNA AND DNA HELICASE"/>
    <property type="match status" value="1"/>
</dbReference>
<dbReference type="Gene3D" id="1.20.1500.20">
    <property type="match status" value="1"/>
</dbReference>
<dbReference type="Pfam" id="PF17911">
    <property type="entry name" value="Ski2_N"/>
    <property type="match status" value="1"/>
</dbReference>
<evidence type="ECO:0000256" key="8">
    <source>
        <dbReference type="ARBA" id="ARBA00022884"/>
    </source>
</evidence>
<keyword evidence="13" id="KW-1185">Reference proteome</keyword>
<dbReference type="Pfam" id="PF00270">
    <property type="entry name" value="DEAD"/>
    <property type="match status" value="1"/>
</dbReference>
<dbReference type="AlphaFoldDB" id="A0A238FAL7"/>
<dbReference type="SMART" id="SM00490">
    <property type="entry name" value="HELICc"/>
    <property type="match status" value="1"/>
</dbReference>
<dbReference type="Pfam" id="PF13234">
    <property type="entry name" value="MTR4_beta-barrel"/>
    <property type="match status" value="1"/>
</dbReference>
<evidence type="ECO:0000256" key="7">
    <source>
        <dbReference type="ARBA" id="ARBA00022840"/>
    </source>
</evidence>
<keyword evidence="4" id="KW-0547">Nucleotide-binding</keyword>
<evidence type="ECO:0000256" key="2">
    <source>
        <dbReference type="ARBA" id="ARBA00010140"/>
    </source>
</evidence>
<dbReference type="GO" id="GO:0016787">
    <property type="term" value="F:hydrolase activity"/>
    <property type="evidence" value="ECO:0007669"/>
    <property type="project" value="UniProtKB-KW"/>
</dbReference>
<dbReference type="InterPro" id="IPR040801">
    <property type="entry name" value="Ski2_N"/>
</dbReference>
<evidence type="ECO:0000256" key="4">
    <source>
        <dbReference type="ARBA" id="ARBA00022741"/>
    </source>
</evidence>
<organism evidence="12 13">
    <name type="scientific">Microbotryum intermedium</name>
    <dbReference type="NCBI Taxonomy" id="269621"/>
    <lineage>
        <taxon>Eukaryota</taxon>
        <taxon>Fungi</taxon>
        <taxon>Dikarya</taxon>
        <taxon>Basidiomycota</taxon>
        <taxon>Pucciniomycotina</taxon>
        <taxon>Microbotryomycetes</taxon>
        <taxon>Microbotryales</taxon>
        <taxon>Microbotryaceae</taxon>
        <taxon>Microbotryum</taxon>
    </lineage>
</organism>
<dbReference type="GO" id="GO:0005524">
    <property type="term" value="F:ATP binding"/>
    <property type="evidence" value="ECO:0007669"/>
    <property type="project" value="UniProtKB-KW"/>
</dbReference>
<reference evidence="13" key="1">
    <citation type="submission" date="2016-09" db="EMBL/GenBank/DDBJ databases">
        <authorList>
            <person name="Jeantristanb JTB J.-T."/>
            <person name="Ricardo R."/>
        </authorList>
    </citation>
    <scope>NUCLEOTIDE SEQUENCE [LARGE SCALE GENOMIC DNA]</scope>
</reference>
<evidence type="ECO:0000313" key="13">
    <source>
        <dbReference type="Proteomes" id="UP000198372"/>
    </source>
</evidence>
<comment type="similarity">
    <text evidence="2">Belongs to the helicase family. SKI2 subfamily.</text>
</comment>
<dbReference type="PANTHER" id="PTHR12131:SF1">
    <property type="entry name" value="ATP-DEPENDENT RNA HELICASE SUPV3L1, MITOCHONDRIAL-RELATED"/>
    <property type="match status" value="1"/>
</dbReference>
<dbReference type="GO" id="GO:0055087">
    <property type="term" value="C:Ski complex"/>
    <property type="evidence" value="ECO:0007669"/>
    <property type="project" value="TreeGrafter"/>
</dbReference>
<evidence type="ECO:0000313" key="12">
    <source>
        <dbReference type="EMBL" id="SCV70900.1"/>
    </source>
</evidence>
<proteinExistence type="inferred from homology"/>
<dbReference type="Pfam" id="PF21408">
    <property type="entry name" value="MTR4-like_stalk"/>
    <property type="match status" value="1"/>
</dbReference>
<dbReference type="InterPro" id="IPR016438">
    <property type="entry name" value="SKI2-like"/>
</dbReference>
<dbReference type="SMART" id="SM00487">
    <property type="entry name" value="DEXDc"/>
    <property type="match status" value="1"/>
</dbReference>
<dbReference type="InterPro" id="IPR027417">
    <property type="entry name" value="P-loop_NTPase"/>
</dbReference>
<evidence type="ECO:0000256" key="1">
    <source>
        <dbReference type="ARBA" id="ARBA00004496"/>
    </source>
</evidence>
<name>A0A238FAL7_9BASI</name>
<dbReference type="Pfam" id="PF08148">
    <property type="entry name" value="DSHCT"/>
    <property type="match status" value="1"/>
</dbReference>
<feature type="compositionally biased region" description="Basic and acidic residues" evidence="9">
    <location>
        <begin position="510"/>
        <end position="521"/>
    </location>
</feature>
<dbReference type="EMBL" id="FMSP01000006">
    <property type="protein sequence ID" value="SCV70900.1"/>
    <property type="molecule type" value="Genomic_DNA"/>
</dbReference>
<keyword evidence="8" id="KW-0694">RNA-binding</keyword>